<evidence type="ECO:0000313" key="3">
    <source>
        <dbReference type="Proteomes" id="UP000321638"/>
    </source>
</evidence>
<feature type="signal peptide" evidence="1">
    <location>
        <begin position="1"/>
        <end position="26"/>
    </location>
</feature>
<dbReference type="RefSeq" id="WP_147851405.1">
    <property type="nucleotide sequence ID" value="NZ_VDUZ01000056.1"/>
</dbReference>
<evidence type="ECO:0000256" key="1">
    <source>
        <dbReference type="SAM" id="SignalP"/>
    </source>
</evidence>
<evidence type="ECO:0000313" key="2">
    <source>
        <dbReference type="EMBL" id="TXL70611.1"/>
    </source>
</evidence>
<dbReference type="OrthoDB" id="8456451at2"/>
<accession>A0A5C8PA27</accession>
<sequence length="140" mass="15579">MPLPTWSRTGLAVVALAVVSAGGARAQESYLCTEEQSTGFLFDKVRRAWQPSVLVADRKLVVHLDQGATRTWFVSEGGRRTSSYWCPSGWVNDEMSCTGIAGSFWMNRKTMRFLYVYKWGYLDGDSPDTPNITIGRCSPG</sequence>
<keyword evidence="1" id="KW-0732">Signal</keyword>
<protein>
    <submittedName>
        <fullName evidence="2">Uncharacterized protein</fullName>
    </submittedName>
</protein>
<organism evidence="2 3">
    <name type="scientific">Vineibacter terrae</name>
    <dbReference type="NCBI Taxonomy" id="2586908"/>
    <lineage>
        <taxon>Bacteria</taxon>
        <taxon>Pseudomonadati</taxon>
        <taxon>Pseudomonadota</taxon>
        <taxon>Alphaproteobacteria</taxon>
        <taxon>Hyphomicrobiales</taxon>
        <taxon>Vineibacter</taxon>
    </lineage>
</organism>
<dbReference type="Proteomes" id="UP000321638">
    <property type="component" value="Unassembled WGS sequence"/>
</dbReference>
<gene>
    <name evidence="2" type="ORF">FHP25_33710</name>
</gene>
<proteinExistence type="predicted"/>
<keyword evidence="3" id="KW-1185">Reference proteome</keyword>
<dbReference type="AlphaFoldDB" id="A0A5C8PA27"/>
<feature type="chain" id="PRO_5022917543" evidence="1">
    <location>
        <begin position="27"/>
        <end position="140"/>
    </location>
</feature>
<dbReference type="EMBL" id="VDUZ01000056">
    <property type="protein sequence ID" value="TXL70611.1"/>
    <property type="molecule type" value="Genomic_DNA"/>
</dbReference>
<reference evidence="2 3" key="1">
    <citation type="submission" date="2019-06" db="EMBL/GenBank/DDBJ databases">
        <title>New taxonomy in bacterial strain CC-CFT640, isolated from vineyard.</title>
        <authorList>
            <person name="Lin S.-Y."/>
            <person name="Tsai C.-F."/>
            <person name="Young C.-C."/>
        </authorList>
    </citation>
    <scope>NUCLEOTIDE SEQUENCE [LARGE SCALE GENOMIC DNA]</scope>
    <source>
        <strain evidence="2 3">CC-CFT640</strain>
    </source>
</reference>
<comment type="caution">
    <text evidence="2">The sequence shown here is derived from an EMBL/GenBank/DDBJ whole genome shotgun (WGS) entry which is preliminary data.</text>
</comment>
<name>A0A5C8PA27_9HYPH</name>